<evidence type="ECO:0000313" key="2">
    <source>
        <dbReference type="EMBL" id="PJA55523.1"/>
    </source>
</evidence>
<feature type="non-terminal residue" evidence="2">
    <location>
        <position position="122"/>
    </location>
</feature>
<gene>
    <name evidence="2" type="ORF">CO165_03090</name>
</gene>
<accession>A0A2M7XXS5</accession>
<dbReference type="AlphaFoldDB" id="A0A2M7XXS5"/>
<reference evidence="3" key="1">
    <citation type="submission" date="2017-09" db="EMBL/GenBank/DDBJ databases">
        <title>Depth-based differentiation of microbial function through sediment-hosted aquifers and enrichment of novel symbionts in the deep terrestrial subsurface.</title>
        <authorList>
            <person name="Probst A.J."/>
            <person name="Ladd B."/>
            <person name="Jarett J.K."/>
            <person name="Geller-Mcgrath D.E."/>
            <person name="Sieber C.M.K."/>
            <person name="Emerson J.B."/>
            <person name="Anantharaman K."/>
            <person name="Thomas B.C."/>
            <person name="Malmstrom R."/>
            <person name="Stieglmeier M."/>
            <person name="Klingl A."/>
            <person name="Woyke T."/>
            <person name="Ryan C.M."/>
            <person name="Banfield J.F."/>
        </authorList>
    </citation>
    <scope>NUCLEOTIDE SEQUENCE [LARGE SCALE GENOMIC DNA]</scope>
</reference>
<organism evidence="2 3">
    <name type="scientific">Candidatus Roizmanbacteria bacterium CG_4_9_14_3_um_filter_33_18</name>
    <dbReference type="NCBI Taxonomy" id="1974841"/>
    <lineage>
        <taxon>Bacteria</taxon>
        <taxon>Candidatus Roizmaniibacteriota</taxon>
    </lineage>
</organism>
<keyword evidence="1" id="KW-1133">Transmembrane helix</keyword>
<dbReference type="EMBL" id="PFWL01000135">
    <property type="protein sequence ID" value="PJA55523.1"/>
    <property type="molecule type" value="Genomic_DNA"/>
</dbReference>
<comment type="caution">
    <text evidence="2">The sequence shown here is derived from an EMBL/GenBank/DDBJ whole genome shotgun (WGS) entry which is preliminary data.</text>
</comment>
<keyword evidence="1" id="KW-0472">Membrane</keyword>
<keyword evidence="1" id="KW-0812">Transmembrane</keyword>
<evidence type="ECO:0000313" key="3">
    <source>
        <dbReference type="Proteomes" id="UP000229647"/>
    </source>
</evidence>
<protein>
    <submittedName>
        <fullName evidence="2">Uncharacterized protein</fullName>
    </submittedName>
</protein>
<dbReference type="Proteomes" id="UP000229647">
    <property type="component" value="Unassembled WGS sequence"/>
</dbReference>
<evidence type="ECO:0000256" key="1">
    <source>
        <dbReference type="SAM" id="Phobius"/>
    </source>
</evidence>
<name>A0A2M7XXS5_9BACT</name>
<sequence length="122" mass="13053">MFNLKSKIYHLGSKKGEIATLLTLGLVLIGAVITLGSSFFTNKQKSISSNPKASYTCELPINIASQDCSYGYTTVGCQSGYAECKPAPTVKPSPTKPPTSTCPYTCTKYNCSSGYVHNTSYS</sequence>
<feature type="transmembrane region" description="Helical" evidence="1">
    <location>
        <begin position="21"/>
        <end position="40"/>
    </location>
</feature>
<proteinExistence type="predicted"/>